<feature type="region of interest" description="Disordered" evidence="5">
    <location>
        <begin position="1"/>
        <end position="49"/>
    </location>
</feature>
<evidence type="ECO:0000256" key="1">
    <source>
        <dbReference type="ARBA" id="ARBA00022723"/>
    </source>
</evidence>
<gene>
    <name evidence="7" type="ORF">CAC42_2159</name>
</gene>
<keyword evidence="3" id="KW-0862">Zinc</keyword>
<dbReference type="AlphaFoldDB" id="A0A2K1QJ58"/>
<dbReference type="GO" id="GO:0008270">
    <property type="term" value="F:zinc ion binding"/>
    <property type="evidence" value="ECO:0007669"/>
    <property type="project" value="UniProtKB-KW"/>
</dbReference>
<evidence type="ECO:0000256" key="2">
    <source>
        <dbReference type="ARBA" id="ARBA00022771"/>
    </source>
</evidence>
<dbReference type="GO" id="GO:0043539">
    <property type="term" value="F:protein serine/threonine kinase activator activity"/>
    <property type="evidence" value="ECO:0007669"/>
    <property type="project" value="TreeGrafter"/>
</dbReference>
<dbReference type="SMART" id="SM00586">
    <property type="entry name" value="ZnF_DBF"/>
    <property type="match status" value="1"/>
</dbReference>
<feature type="domain" description="DBF4-type" evidence="6">
    <location>
        <begin position="613"/>
        <end position="662"/>
    </location>
</feature>
<evidence type="ECO:0000259" key="6">
    <source>
        <dbReference type="PROSITE" id="PS51265"/>
    </source>
</evidence>
<evidence type="ECO:0000256" key="4">
    <source>
        <dbReference type="PROSITE-ProRule" id="PRU00600"/>
    </source>
</evidence>
<dbReference type="InterPro" id="IPR013939">
    <property type="entry name" value="Regulatory_Dfp1/Him1"/>
</dbReference>
<dbReference type="GO" id="GO:0031431">
    <property type="term" value="C:Dbf4-dependent protein kinase complex"/>
    <property type="evidence" value="ECO:0007669"/>
    <property type="project" value="TreeGrafter"/>
</dbReference>
<dbReference type="PROSITE" id="PS51265">
    <property type="entry name" value="ZF_DBF4"/>
    <property type="match status" value="1"/>
</dbReference>
<dbReference type="STRING" id="2082308.A0A2K1QJ58"/>
<keyword evidence="2 4" id="KW-0863">Zinc-finger</keyword>
<dbReference type="InterPro" id="IPR055116">
    <property type="entry name" value="DBF4_BRCT"/>
</dbReference>
<protein>
    <recommendedName>
        <fullName evidence="6">DBF4-type domain-containing protein</fullName>
    </recommendedName>
</protein>
<dbReference type="PANTHER" id="PTHR15375:SF26">
    <property type="entry name" value="PROTEIN CHIFFON"/>
    <property type="match status" value="1"/>
</dbReference>
<feature type="region of interest" description="Disordered" evidence="5">
    <location>
        <begin position="552"/>
        <end position="615"/>
    </location>
</feature>
<dbReference type="Pfam" id="PF08630">
    <property type="entry name" value="Dfp1_Him1_M"/>
    <property type="match status" value="1"/>
</dbReference>
<evidence type="ECO:0000256" key="3">
    <source>
        <dbReference type="ARBA" id="ARBA00022833"/>
    </source>
</evidence>
<dbReference type="Gene3D" id="6.10.250.3410">
    <property type="entry name" value="DBF zinc finger"/>
    <property type="match status" value="1"/>
</dbReference>
<dbReference type="InterPro" id="IPR051590">
    <property type="entry name" value="Replication_Regulatory_Kinase"/>
</dbReference>
<evidence type="ECO:0000256" key="5">
    <source>
        <dbReference type="SAM" id="MobiDB-lite"/>
    </source>
</evidence>
<organism evidence="7 8">
    <name type="scientific">Sphaceloma murrayae</name>
    <dbReference type="NCBI Taxonomy" id="2082308"/>
    <lineage>
        <taxon>Eukaryota</taxon>
        <taxon>Fungi</taxon>
        <taxon>Dikarya</taxon>
        <taxon>Ascomycota</taxon>
        <taxon>Pezizomycotina</taxon>
        <taxon>Dothideomycetes</taxon>
        <taxon>Dothideomycetidae</taxon>
        <taxon>Myriangiales</taxon>
        <taxon>Elsinoaceae</taxon>
        <taxon>Sphaceloma</taxon>
    </lineage>
</organism>
<keyword evidence="8" id="KW-1185">Reference proteome</keyword>
<proteinExistence type="predicted"/>
<comment type="caution">
    <text evidence="7">The sequence shown here is derived from an EMBL/GenBank/DDBJ whole genome shotgun (WGS) entry which is preliminary data.</text>
</comment>
<dbReference type="Pfam" id="PF22437">
    <property type="entry name" value="DBF4_BRCT"/>
    <property type="match status" value="1"/>
</dbReference>
<name>A0A2K1QJ58_9PEZI</name>
<dbReference type="EMBL" id="NKHZ01000081">
    <property type="protein sequence ID" value="PNS14930.1"/>
    <property type="molecule type" value="Genomic_DNA"/>
</dbReference>
<dbReference type="InterPro" id="IPR038545">
    <property type="entry name" value="Znf_DBF_sf"/>
</dbReference>
<feature type="region of interest" description="Disordered" evidence="5">
    <location>
        <begin position="411"/>
        <end position="486"/>
    </location>
</feature>
<dbReference type="InParanoid" id="A0A2K1QJ58"/>
<dbReference type="GO" id="GO:1901987">
    <property type="term" value="P:regulation of cell cycle phase transition"/>
    <property type="evidence" value="ECO:0007669"/>
    <property type="project" value="TreeGrafter"/>
</dbReference>
<reference evidence="7 8" key="1">
    <citation type="submission" date="2017-06" db="EMBL/GenBank/DDBJ databases">
        <title>Draft genome sequence of a variant of Elsinoe murrayae.</title>
        <authorList>
            <person name="Cheng Q."/>
        </authorList>
    </citation>
    <scope>NUCLEOTIDE SEQUENCE [LARGE SCALE GENOMIC DNA]</scope>
    <source>
        <strain evidence="7 8">CQ-2017a</strain>
    </source>
</reference>
<dbReference type="InterPro" id="IPR036420">
    <property type="entry name" value="BRCT_dom_sf"/>
</dbReference>
<sequence length="666" mass="75448">MANGRVPLASNQNAVNSPYRGLAPVGGKRTRAQTEVSRETIHGQPPTKRQVIDYTNDENTAPRTLTRQSQVLKDAELKFLSKRQSNRPPTPLETKLLAAKTVKIAQPQQQEEEVSPDSTRKTAESLDNIRQWQKHYKKAFPSFIFFFDNVPEDQHRKISRCLKELQAREERFFSRAVTHVITTRQVPSGKSTNTTCKDDRTISAHQKTIDPALLNRNHDGTLSGAQRRTTDLLDANLQSRIPYGNQSTDHRRQPDQNTDILFKAREWDQKIWALEKLQRILTTLFNTDTGEQPSLSLQRSQATTNLIGTQNKEADLERLLRNEKISGPADRDPTVAAPDQVQFRGYYIYIHDMDERYRPTMIRDYPKVSRKEDGKWPQLRVSGIGRCPWIEDASYTKRLLAEEKRQEAELARRKEAASAPRTRTRAAAADTDVTQTVLAERQANLRRSPRKMAIEEKAKPLDPPKVPASRHNSANSADSMPPLFGSAQVSKRGATRYIGGEPMASGVQQSNITSAIRSQAISSTAISSTAAGGRVGTSKELQTLKRKVLERGATVTSGSSHMNDIRAALNGDAPRNKRRAHDTLEDIREEGVDDEPRPRKAQPPRQVKKIVHKDPKPGYCENCRDKFEDFDEHCQSRKHRKFAVDTNNWTELDKLLAQLKRPRKDM</sequence>
<feature type="compositionally biased region" description="Basic and acidic residues" evidence="5">
    <location>
        <begin position="581"/>
        <end position="598"/>
    </location>
</feature>
<keyword evidence="1" id="KW-0479">Metal-binding</keyword>
<accession>A0A2K1QJ58</accession>
<dbReference type="InterPro" id="IPR006572">
    <property type="entry name" value="Znf_DBF"/>
</dbReference>
<evidence type="ECO:0000313" key="8">
    <source>
        <dbReference type="Proteomes" id="UP000243797"/>
    </source>
</evidence>
<feature type="compositionally biased region" description="Basic residues" evidence="5">
    <location>
        <begin position="599"/>
        <end position="611"/>
    </location>
</feature>
<feature type="compositionally biased region" description="Basic and acidic residues" evidence="5">
    <location>
        <begin position="452"/>
        <end position="462"/>
    </location>
</feature>
<dbReference type="GO" id="GO:0010571">
    <property type="term" value="P:positive regulation of nuclear cell cycle DNA replication"/>
    <property type="evidence" value="ECO:0007669"/>
    <property type="project" value="TreeGrafter"/>
</dbReference>
<dbReference type="Pfam" id="PF07535">
    <property type="entry name" value="zf-DBF"/>
    <property type="match status" value="1"/>
</dbReference>
<dbReference type="FunCoup" id="A0A2K1QJ58">
    <property type="interactions" value="130"/>
</dbReference>
<dbReference type="OrthoDB" id="21380at2759"/>
<dbReference type="FunFam" id="6.10.250.3410:FF:000001">
    <property type="entry name" value="Protein DBF4 homolog A"/>
    <property type="match status" value="1"/>
</dbReference>
<evidence type="ECO:0000313" key="7">
    <source>
        <dbReference type="EMBL" id="PNS14930.1"/>
    </source>
</evidence>
<dbReference type="PANTHER" id="PTHR15375">
    <property type="entry name" value="ACTIVATOR OF S-PHASE KINASE-RELATED"/>
    <property type="match status" value="1"/>
</dbReference>
<dbReference type="GO" id="GO:0003676">
    <property type="term" value="F:nucleic acid binding"/>
    <property type="evidence" value="ECO:0007669"/>
    <property type="project" value="InterPro"/>
</dbReference>
<feature type="compositionally biased region" description="Low complexity" evidence="5">
    <location>
        <begin position="417"/>
        <end position="439"/>
    </location>
</feature>
<dbReference type="Proteomes" id="UP000243797">
    <property type="component" value="Unassembled WGS sequence"/>
</dbReference>
<dbReference type="Gene3D" id="3.40.50.10190">
    <property type="entry name" value="BRCT domain"/>
    <property type="match status" value="2"/>
</dbReference>